<feature type="transmembrane region" description="Helical" evidence="1">
    <location>
        <begin position="86"/>
        <end position="108"/>
    </location>
</feature>
<evidence type="ECO:0000256" key="1">
    <source>
        <dbReference type="SAM" id="Phobius"/>
    </source>
</evidence>
<reference evidence="3 4" key="1">
    <citation type="submission" date="2021-01" db="EMBL/GenBank/DDBJ databases">
        <title>Isolation and description of Catonella massiliensis sp. nov., a novel Catonella species, isolated from a stable periodontitis subject.</title>
        <authorList>
            <person name="Antezack A."/>
            <person name="Boxberger M."/>
            <person name="La Scola B."/>
            <person name="Monnet-Corti V."/>
        </authorList>
    </citation>
    <scope>NUCLEOTIDE SEQUENCE [LARGE SCALE GENOMIC DNA]</scope>
    <source>
        <strain evidence="3 4">Marseille-Q4567</strain>
    </source>
</reference>
<dbReference type="PANTHER" id="PTHR23028">
    <property type="entry name" value="ACETYLTRANSFERASE"/>
    <property type="match status" value="1"/>
</dbReference>
<dbReference type="PANTHER" id="PTHR23028:SF53">
    <property type="entry name" value="ACYL_TRANSF_3 DOMAIN-CONTAINING PROTEIN"/>
    <property type="match status" value="1"/>
</dbReference>
<gene>
    <name evidence="3" type="ORF">JJN12_02245</name>
</gene>
<keyword evidence="3" id="KW-0012">Acyltransferase</keyword>
<dbReference type="GO" id="GO:0016746">
    <property type="term" value="F:acyltransferase activity"/>
    <property type="evidence" value="ECO:0007669"/>
    <property type="project" value="UniProtKB-KW"/>
</dbReference>
<feature type="transmembrane region" description="Helical" evidence="1">
    <location>
        <begin position="146"/>
        <end position="165"/>
    </location>
</feature>
<dbReference type="Proteomes" id="UP000604730">
    <property type="component" value="Unassembled WGS sequence"/>
</dbReference>
<keyword evidence="1" id="KW-0812">Transmembrane</keyword>
<feature type="transmembrane region" description="Helical" evidence="1">
    <location>
        <begin position="234"/>
        <end position="250"/>
    </location>
</feature>
<accession>A0ABS1IXI7</accession>
<keyword evidence="4" id="KW-1185">Reference proteome</keyword>
<proteinExistence type="predicted"/>
<feature type="transmembrane region" description="Helical" evidence="1">
    <location>
        <begin position="199"/>
        <end position="222"/>
    </location>
</feature>
<dbReference type="InterPro" id="IPR050879">
    <property type="entry name" value="Acyltransferase_3"/>
</dbReference>
<sequence length="343" mass="38983">MNKPVTKFSFENNIFDIIRYYAMLQVMINHMAEHFKLQLPAVLQALIKFQGVVILFALSGYLTAASLDRDSMNGDIDKPKFLKKRFFRIFPEYWLCVLINTVVIFVLYSPKPNLKEGLIYVITQFGCLNFYTGEWLRGCGVGAPNGSLWTILVELEFYVIILLIWKWLKNKGIITWSILIACFAGLNYLTAIAGDGEMIAIKLLNCSIIPYLYMFMIGCFFYRFREKIFNCDNRLIAIAGLFFVAMYFVGDGLISGSYLPLLSGIALAAMTIIFGYLFKIKLRAKIDITYGTYLYHMVVVNAIIALGVEINYVVMGIGIVVSLLLGLMSSRFNKAIPYIIKRA</sequence>
<keyword evidence="1" id="KW-1133">Transmembrane helix</keyword>
<feature type="transmembrane region" description="Helical" evidence="1">
    <location>
        <begin position="256"/>
        <end position="278"/>
    </location>
</feature>
<organism evidence="3 4">
    <name type="scientific">Catonella massiliensis</name>
    <dbReference type="NCBI Taxonomy" id="2799636"/>
    <lineage>
        <taxon>Bacteria</taxon>
        <taxon>Bacillati</taxon>
        <taxon>Bacillota</taxon>
        <taxon>Clostridia</taxon>
        <taxon>Lachnospirales</taxon>
        <taxon>Lachnospiraceae</taxon>
        <taxon>Catonella</taxon>
    </lineage>
</organism>
<feature type="domain" description="Acyltransferase 3" evidence="2">
    <location>
        <begin position="14"/>
        <end position="326"/>
    </location>
</feature>
<dbReference type="InterPro" id="IPR002656">
    <property type="entry name" value="Acyl_transf_3_dom"/>
</dbReference>
<evidence type="ECO:0000313" key="4">
    <source>
        <dbReference type="Proteomes" id="UP000604730"/>
    </source>
</evidence>
<evidence type="ECO:0000313" key="3">
    <source>
        <dbReference type="EMBL" id="MBK5896607.1"/>
    </source>
</evidence>
<feature type="transmembrane region" description="Helical" evidence="1">
    <location>
        <begin position="45"/>
        <end position="65"/>
    </location>
</feature>
<evidence type="ECO:0000259" key="2">
    <source>
        <dbReference type="Pfam" id="PF01757"/>
    </source>
</evidence>
<dbReference type="EMBL" id="JAEPRJ010000001">
    <property type="protein sequence ID" value="MBK5896607.1"/>
    <property type="molecule type" value="Genomic_DNA"/>
</dbReference>
<keyword evidence="3" id="KW-0808">Transferase</keyword>
<dbReference type="RefSeq" id="WP_208428168.1">
    <property type="nucleotide sequence ID" value="NZ_JAEPRJ010000001.1"/>
</dbReference>
<comment type="caution">
    <text evidence="3">The sequence shown here is derived from an EMBL/GenBank/DDBJ whole genome shotgun (WGS) entry which is preliminary data.</text>
</comment>
<keyword evidence="1" id="KW-0472">Membrane</keyword>
<dbReference type="Pfam" id="PF01757">
    <property type="entry name" value="Acyl_transf_3"/>
    <property type="match status" value="1"/>
</dbReference>
<protein>
    <submittedName>
        <fullName evidence="3">Acyltransferase</fullName>
    </submittedName>
</protein>
<feature type="transmembrane region" description="Helical" evidence="1">
    <location>
        <begin position="172"/>
        <end position="193"/>
    </location>
</feature>
<name>A0ABS1IXI7_9FIRM</name>